<feature type="region of interest" description="Disordered" evidence="1">
    <location>
        <begin position="1"/>
        <end position="22"/>
    </location>
</feature>
<evidence type="ECO:0000256" key="1">
    <source>
        <dbReference type="SAM" id="MobiDB-lite"/>
    </source>
</evidence>
<evidence type="ECO:0000313" key="2">
    <source>
        <dbReference type="EMBL" id="KYM96902.1"/>
    </source>
</evidence>
<dbReference type="AlphaFoldDB" id="A0A151IB79"/>
<organism evidence="2 3">
    <name type="scientific">Cyphomyrmex costatus</name>
    <dbReference type="NCBI Taxonomy" id="456900"/>
    <lineage>
        <taxon>Eukaryota</taxon>
        <taxon>Metazoa</taxon>
        <taxon>Ecdysozoa</taxon>
        <taxon>Arthropoda</taxon>
        <taxon>Hexapoda</taxon>
        <taxon>Insecta</taxon>
        <taxon>Pterygota</taxon>
        <taxon>Neoptera</taxon>
        <taxon>Endopterygota</taxon>
        <taxon>Hymenoptera</taxon>
        <taxon>Apocrita</taxon>
        <taxon>Aculeata</taxon>
        <taxon>Formicoidea</taxon>
        <taxon>Formicidae</taxon>
        <taxon>Myrmicinae</taxon>
        <taxon>Cyphomyrmex</taxon>
    </lineage>
</organism>
<keyword evidence="3" id="KW-1185">Reference proteome</keyword>
<reference evidence="2 3" key="1">
    <citation type="submission" date="2016-03" db="EMBL/GenBank/DDBJ databases">
        <title>Cyphomyrmex costatus WGS genome.</title>
        <authorList>
            <person name="Nygaard S."/>
            <person name="Hu H."/>
            <person name="Boomsma J."/>
            <person name="Zhang G."/>
        </authorList>
    </citation>
    <scope>NUCLEOTIDE SEQUENCE [LARGE SCALE GENOMIC DNA]</scope>
    <source>
        <strain evidence="2">MS0001</strain>
        <tissue evidence="2">Whole body</tissue>
    </source>
</reference>
<gene>
    <name evidence="2" type="ORF">ALC62_12439</name>
</gene>
<protein>
    <submittedName>
        <fullName evidence="2">Uncharacterized protein</fullName>
    </submittedName>
</protein>
<dbReference type="EMBL" id="KQ978123">
    <property type="protein sequence ID" value="KYM96902.1"/>
    <property type="molecule type" value="Genomic_DNA"/>
</dbReference>
<proteinExistence type="predicted"/>
<name>A0A151IB79_9HYME</name>
<sequence length="214" mass="24460">MATHPPQTPRGDGNAGNNPPIANAEIDAEIGRLRGTVEPPIRNRQDEILDRLIVVINGLQDRMDRMEINSNVRENFRLTGPNDRPESLNATYGRTQNDVRELINRPTGYLHLKDARRLIPEVDGSQRHKTQEFISASTYAMEKIDLAERSALLEEILNTKLKGKLLLDFQIRSIQDFEQLRREIEINYLGRRGTSHLQLEFNALKQKTSESAHT</sequence>
<accession>A0A151IB79</accession>
<dbReference type="Proteomes" id="UP000078542">
    <property type="component" value="Unassembled WGS sequence"/>
</dbReference>
<evidence type="ECO:0000313" key="3">
    <source>
        <dbReference type="Proteomes" id="UP000078542"/>
    </source>
</evidence>